<feature type="compositionally biased region" description="Basic and acidic residues" evidence="1">
    <location>
        <begin position="613"/>
        <end position="670"/>
    </location>
</feature>
<keyword evidence="2" id="KW-0812">Transmembrane</keyword>
<evidence type="ECO:0000313" key="5">
    <source>
        <dbReference type="Proteomes" id="UP001203972"/>
    </source>
</evidence>
<feature type="transmembrane region" description="Helical" evidence="2">
    <location>
        <begin position="333"/>
        <end position="356"/>
    </location>
</feature>
<protein>
    <submittedName>
        <fullName evidence="4">YtxH domain-containing protein</fullName>
    </submittedName>
</protein>
<name>A0AAP2UN29_CLOIN</name>
<evidence type="ECO:0000256" key="1">
    <source>
        <dbReference type="SAM" id="MobiDB-lite"/>
    </source>
</evidence>
<feature type="transmembrane region" description="Helical" evidence="2">
    <location>
        <begin position="173"/>
        <end position="194"/>
    </location>
</feature>
<dbReference type="AlphaFoldDB" id="A0AAP2UN29"/>
<sequence length="744" mass="83502">MKTITRKKVLRVFKIMLLICAAILTVAFLTGTVAYATGFVDETVNVVNEYSKYPSSSYSLDFYVDNSWGWLPWNWKDSLGKSVLYGLYLISSGIWYISVMISNAVGSFVQEAFKLDIVNDLADEIGKGMQTLAGINGNGIMSTGFYIGFLLIVIMVVGIYVGYMGLIKRETSSALKAVINFVMIFILSGAFIAYSSDYIKMINEFSSDISTSALELGTKLTMGGKATAGRDSTDLMRDSLFEIQVKKPWLLLQYGNTDIKELGVKRVESLLKAGAMDDGGEQREKIVKNEINKLKNYNMSVPNTVSRLGMTVILFIFNLGISLFVLLLTGMMILSQVLFIMFAIFLPVSFIMAMIPGYEGIVKQSVIRVFNVIMQRAGITLVVVISFFLSSMCYNLSKSYPFFMVMLLQFIVFYGTFSQLSVLMASFGLNSNEGTNMSRRLIMYPRRYMRRGMRRGYRRFRRRHYRSGGSGGSSSASRTGASRPASSGSGGSSSASHTGASRSASDGNEYFNKNTARNTVGGRIGAKVGGVMDTKERIKDKATSIKDGIKSVPTNVAYKGYNTKEQAKNIVPDFKNSVMEERKNRQQQRQSKLENRRQEVARKRSEMGLLQRNESKKDAEIEKPNKESTMHNVKPDISQRDALRRNNIEPAERRKREAAKQTDVRSDTKKVKDAHLLGTANFEARTKKEMDEFSTNKERKDKRKNLHNVHRTIIGDRNTVNGRTYNNVIGDDNVVNGKEIRRKK</sequence>
<feature type="compositionally biased region" description="Basic and acidic residues" evidence="1">
    <location>
        <begin position="591"/>
        <end position="606"/>
    </location>
</feature>
<dbReference type="InterPro" id="IPR058112">
    <property type="entry name" value="CD3337_EF1877-like"/>
</dbReference>
<feature type="transmembrane region" description="Helical" evidence="2">
    <location>
        <begin position="145"/>
        <end position="167"/>
    </location>
</feature>
<dbReference type="EMBL" id="JAKTMA010000017">
    <property type="protein sequence ID" value="MCR0233301.1"/>
    <property type="molecule type" value="Genomic_DNA"/>
</dbReference>
<evidence type="ECO:0000256" key="3">
    <source>
        <dbReference type="SAM" id="SignalP"/>
    </source>
</evidence>
<feature type="signal peptide" evidence="3">
    <location>
        <begin position="1"/>
        <end position="36"/>
    </location>
</feature>
<accession>A0AAP2UN29</accession>
<keyword evidence="3" id="KW-0732">Signal</keyword>
<evidence type="ECO:0000313" key="4">
    <source>
        <dbReference type="EMBL" id="MCR0233301.1"/>
    </source>
</evidence>
<dbReference type="RefSeq" id="WP_002611870.1">
    <property type="nucleotide sequence ID" value="NZ_JBPFKS010000019.1"/>
</dbReference>
<evidence type="ECO:0000256" key="2">
    <source>
        <dbReference type="SAM" id="Phobius"/>
    </source>
</evidence>
<keyword evidence="2" id="KW-0472">Membrane</keyword>
<organism evidence="4 5">
    <name type="scientific">Clostridium innocuum</name>
    <dbReference type="NCBI Taxonomy" id="1522"/>
    <lineage>
        <taxon>Bacteria</taxon>
        <taxon>Bacillati</taxon>
        <taxon>Bacillota</taxon>
        <taxon>Clostridia</taxon>
        <taxon>Eubacteriales</taxon>
        <taxon>Clostridiaceae</taxon>
        <taxon>Clostridium</taxon>
    </lineage>
</organism>
<feature type="transmembrane region" description="Helical" evidence="2">
    <location>
        <begin position="403"/>
        <end position="429"/>
    </location>
</feature>
<dbReference type="NCBIfam" id="NF046089">
    <property type="entry name" value="CD3337_EF1877"/>
    <property type="match status" value="1"/>
</dbReference>
<gene>
    <name evidence="4" type="ORF">MKC95_11045</name>
</gene>
<feature type="transmembrane region" description="Helical" evidence="2">
    <location>
        <begin position="377"/>
        <end position="397"/>
    </location>
</feature>
<dbReference type="Proteomes" id="UP001203972">
    <property type="component" value="Unassembled WGS sequence"/>
</dbReference>
<comment type="caution">
    <text evidence="4">The sequence shown here is derived from an EMBL/GenBank/DDBJ whole genome shotgun (WGS) entry which is preliminary data.</text>
</comment>
<reference evidence="4" key="1">
    <citation type="journal article" date="2022" name="Clin. Infect. Dis.">
        <title>Association between Clostridium innocuum and antibiotic-associated diarrhea in adults and children: A cross-sectional study and comparative genomics analysis.</title>
        <authorList>
            <person name="Cherny K.E."/>
            <person name="Muscat E.B."/>
            <person name="Balaji A."/>
            <person name="Mukherjee J."/>
            <person name="Ozer E.A."/>
            <person name="Angarone M.P."/>
            <person name="Hauser A.R."/>
            <person name="Sichel J.S."/>
            <person name="Amponsah E."/>
            <person name="Kociolek L.K."/>
        </authorList>
    </citation>
    <scope>NUCLEOTIDE SEQUENCE</scope>
    <source>
        <strain evidence="4">NU1-AC-029v</strain>
    </source>
</reference>
<feature type="transmembrane region" description="Helical" evidence="2">
    <location>
        <begin position="308"/>
        <end position="327"/>
    </location>
</feature>
<proteinExistence type="predicted"/>
<feature type="region of interest" description="Disordered" evidence="1">
    <location>
        <begin position="459"/>
        <end position="515"/>
    </location>
</feature>
<feature type="compositionally biased region" description="Low complexity" evidence="1">
    <location>
        <begin position="473"/>
        <end position="505"/>
    </location>
</feature>
<feature type="chain" id="PRO_5043013216" evidence="3">
    <location>
        <begin position="37"/>
        <end position="744"/>
    </location>
</feature>
<keyword evidence="2" id="KW-1133">Transmembrane helix</keyword>
<feature type="transmembrane region" description="Helical" evidence="2">
    <location>
        <begin position="83"/>
        <end position="105"/>
    </location>
</feature>
<feature type="region of interest" description="Disordered" evidence="1">
    <location>
        <begin position="580"/>
        <end position="670"/>
    </location>
</feature>